<dbReference type="RefSeq" id="WP_256322552.1">
    <property type="nucleotide sequence ID" value="NZ_JANGCN010000044.1"/>
</dbReference>
<dbReference type="Pfam" id="PF14903">
    <property type="entry name" value="WG_beta_rep"/>
    <property type="match status" value="1"/>
</dbReference>
<dbReference type="AlphaFoldDB" id="A0AAW5KNI9"/>
<protein>
    <submittedName>
        <fullName evidence="1">WG repeat-containing protein</fullName>
    </submittedName>
</protein>
<evidence type="ECO:0000313" key="1">
    <source>
        <dbReference type="EMBL" id="MCQ5154238.1"/>
    </source>
</evidence>
<dbReference type="PROSITE" id="PS51257">
    <property type="entry name" value="PROKAR_LIPOPROTEIN"/>
    <property type="match status" value="1"/>
</dbReference>
<sequence>MRIDKFIISICIVIMFTACGNASKSSETTLSSNDVSISDSTSKSESDETVKYEYKSTEELLKNSLNRAGNGFVAVNDKNDIPDFINELLVPFHDDEYLWGYKTIKGDVVIEPQFDTAYDFDNNQAAIVYYENGESTVIDSKGNNIIPIGDYTQIITEGGIINLYDGNDGVERFYDYSGNELSLEEFYQKFYSGVNDINKLNLRNNFANNENGNDNKTKKYLPFSEGYLPFETKSDVGMLDANCNIVKTFSDSNMITCRSNGYFGVGFMGDVNFYDTDFNCVTETLDIGLFRPKSSVVYPGGYTYIYYADEIFVIKIAPELYEEVSQ</sequence>
<organism evidence="1 2">
    <name type="scientific">Ruminococcus bicirculans</name>
    <name type="common">ex Wegman et al. 2014</name>
    <dbReference type="NCBI Taxonomy" id="1160721"/>
    <lineage>
        <taxon>Bacteria</taxon>
        <taxon>Bacillati</taxon>
        <taxon>Bacillota</taxon>
        <taxon>Clostridia</taxon>
        <taxon>Eubacteriales</taxon>
        <taxon>Oscillospiraceae</taxon>
        <taxon>Ruminococcus</taxon>
    </lineage>
</organism>
<dbReference type="InterPro" id="IPR032774">
    <property type="entry name" value="WG_beta_rep"/>
</dbReference>
<proteinExistence type="predicted"/>
<evidence type="ECO:0000313" key="2">
    <source>
        <dbReference type="Proteomes" id="UP001206236"/>
    </source>
</evidence>
<dbReference type="EMBL" id="JANGCN010000044">
    <property type="protein sequence ID" value="MCQ5154238.1"/>
    <property type="molecule type" value="Genomic_DNA"/>
</dbReference>
<dbReference type="Proteomes" id="UP001206236">
    <property type="component" value="Unassembled WGS sequence"/>
</dbReference>
<reference evidence="1" key="1">
    <citation type="submission" date="2022-06" db="EMBL/GenBank/DDBJ databases">
        <title>Isolation of gut microbiota from human fecal samples.</title>
        <authorList>
            <person name="Pamer E.G."/>
            <person name="Barat B."/>
            <person name="Waligurski E."/>
            <person name="Medina S."/>
            <person name="Paddock L."/>
            <person name="Mostad J."/>
        </authorList>
    </citation>
    <scope>NUCLEOTIDE SEQUENCE</scope>
    <source>
        <strain evidence="1">DFI.5.57</strain>
    </source>
</reference>
<gene>
    <name evidence="1" type="ORF">NE632_13135</name>
</gene>
<name>A0AAW5KNI9_9FIRM</name>
<accession>A0AAW5KNI9</accession>
<comment type="caution">
    <text evidence="1">The sequence shown here is derived from an EMBL/GenBank/DDBJ whole genome shotgun (WGS) entry which is preliminary data.</text>
</comment>